<dbReference type="SUPFAM" id="SSF53474">
    <property type="entry name" value="alpha/beta-Hydrolases"/>
    <property type="match status" value="1"/>
</dbReference>
<organism evidence="1 2">
    <name type="scientific">Apiospora phragmitis</name>
    <dbReference type="NCBI Taxonomy" id="2905665"/>
    <lineage>
        <taxon>Eukaryota</taxon>
        <taxon>Fungi</taxon>
        <taxon>Dikarya</taxon>
        <taxon>Ascomycota</taxon>
        <taxon>Pezizomycotina</taxon>
        <taxon>Sordariomycetes</taxon>
        <taxon>Xylariomycetidae</taxon>
        <taxon>Amphisphaeriales</taxon>
        <taxon>Apiosporaceae</taxon>
        <taxon>Apiospora</taxon>
    </lineage>
</organism>
<dbReference type="Proteomes" id="UP001480595">
    <property type="component" value="Unassembled WGS sequence"/>
</dbReference>
<dbReference type="PANTHER" id="PTHR31591:SF1">
    <property type="entry name" value="UPF0613 PROTEIN PB24D3.06C"/>
    <property type="match status" value="1"/>
</dbReference>
<dbReference type="GeneID" id="92098203"/>
<dbReference type="Gene3D" id="3.40.50.1820">
    <property type="entry name" value="alpha/beta hydrolase"/>
    <property type="match status" value="1"/>
</dbReference>
<dbReference type="Pfam" id="PF08538">
    <property type="entry name" value="DUF1749"/>
    <property type="match status" value="1"/>
</dbReference>
<name>A0ABR1TC28_9PEZI</name>
<evidence type="ECO:0000313" key="2">
    <source>
        <dbReference type="Proteomes" id="UP001480595"/>
    </source>
</evidence>
<accession>A0ABR1TC28</accession>
<dbReference type="RefSeq" id="XP_066710101.1">
    <property type="nucleotide sequence ID" value="XM_066865140.1"/>
</dbReference>
<gene>
    <name evidence="1" type="ORF">PG994_013731</name>
</gene>
<dbReference type="EMBL" id="JAQQWL010000013">
    <property type="protein sequence ID" value="KAK8043248.1"/>
    <property type="molecule type" value="Genomic_DNA"/>
</dbReference>
<dbReference type="InterPro" id="IPR029058">
    <property type="entry name" value="AB_hydrolase_fold"/>
</dbReference>
<sequence length="139" mass="15457">MVSKFWLQGGLPGILHHYYTSQAVSQPHSVLFVGGLSDGLATTSYTADIIRALQPTPWSFFTLVLTSSYQGWGLSDLDRDTDEIAQCLRYIQDYKASRFGEEGRKNNKIVLMGHSTGSQCVLHYLYRQNPPGPLTATTV</sequence>
<protein>
    <submittedName>
        <fullName evidence="1">Siderophore biosynthesis lipase/esterase</fullName>
    </submittedName>
</protein>
<keyword evidence="2" id="KW-1185">Reference proteome</keyword>
<dbReference type="InterPro" id="IPR013744">
    <property type="entry name" value="SidJ"/>
</dbReference>
<evidence type="ECO:0000313" key="1">
    <source>
        <dbReference type="EMBL" id="KAK8043248.1"/>
    </source>
</evidence>
<proteinExistence type="predicted"/>
<reference evidence="1 2" key="1">
    <citation type="submission" date="2023-01" db="EMBL/GenBank/DDBJ databases">
        <title>Analysis of 21 Apiospora genomes using comparative genomics revels a genus with tremendous synthesis potential of carbohydrate active enzymes and secondary metabolites.</title>
        <authorList>
            <person name="Sorensen T."/>
        </authorList>
    </citation>
    <scope>NUCLEOTIDE SEQUENCE [LARGE SCALE GENOMIC DNA]</scope>
    <source>
        <strain evidence="1 2">CBS 135458</strain>
    </source>
</reference>
<dbReference type="PANTHER" id="PTHR31591">
    <property type="entry name" value="UPF0613 PROTEIN PB24D3.06C"/>
    <property type="match status" value="1"/>
</dbReference>
<comment type="caution">
    <text evidence="1">The sequence shown here is derived from an EMBL/GenBank/DDBJ whole genome shotgun (WGS) entry which is preliminary data.</text>
</comment>